<dbReference type="AlphaFoldDB" id="A0A0U2KXY8"/>
<evidence type="ECO:0000256" key="14">
    <source>
        <dbReference type="ARBA" id="ARBA00044143"/>
    </source>
</evidence>
<comment type="subcellular location">
    <subcellularLocation>
        <location evidence="1">Cell membrane</location>
        <topology evidence="1">Peripheral membrane protein</topology>
    </subcellularLocation>
</comment>
<evidence type="ECO:0000256" key="11">
    <source>
        <dbReference type="ARBA" id="ARBA00023136"/>
    </source>
</evidence>
<keyword evidence="4" id="KW-1003">Cell membrane</keyword>
<dbReference type="PATRIC" id="fig|162209.4.peg.1451"/>
<evidence type="ECO:0000313" key="17">
    <source>
        <dbReference type="EMBL" id="ALS21746.1"/>
    </source>
</evidence>
<keyword evidence="5" id="KW-0533">Nickel</keyword>
<keyword evidence="10" id="KW-0921">Nickel transport</keyword>
<dbReference type="PROSITE" id="PS00211">
    <property type="entry name" value="ABC_TRANSPORTER_1"/>
    <property type="match status" value="1"/>
</dbReference>
<dbReference type="CDD" id="cd03257">
    <property type="entry name" value="ABC_NikE_OppD_transporters"/>
    <property type="match status" value="1"/>
</dbReference>
<dbReference type="EMBL" id="CP013652">
    <property type="protein sequence ID" value="ALS21746.1"/>
    <property type="molecule type" value="Genomic_DNA"/>
</dbReference>
<evidence type="ECO:0000256" key="3">
    <source>
        <dbReference type="ARBA" id="ARBA00022448"/>
    </source>
</evidence>
<evidence type="ECO:0000256" key="12">
    <source>
        <dbReference type="ARBA" id="ARBA00038669"/>
    </source>
</evidence>
<comment type="subunit">
    <text evidence="12">The complex is composed of two ATP-binding proteins (NikD and NikE), two transmembrane proteins (NikB and NikC) and a solute-binding protein (NikA).</text>
</comment>
<dbReference type="OrthoDB" id="9802264at2"/>
<dbReference type="GO" id="GO:0016887">
    <property type="term" value="F:ATP hydrolysis activity"/>
    <property type="evidence" value="ECO:0007669"/>
    <property type="project" value="InterPro"/>
</dbReference>
<dbReference type="KEGG" id="pnp:IJ22_13700"/>
<evidence type="ECO:0000256" key="9">
    <source>
        <dbReference type="ARBA" id="ARBA00023065"/>
    </source>
</evidence>
<dbReference type="RefSeq" id="WP_062408068.1">
    <property type="nucleotide sequence ID" value="NZ_CP013652.1"/>
</dbReference>
<keyword evidence="3" id="KW-0813">Transport</keyword>
<dbReference type="PROSITE" id="PS50893">
    <property type="entry name" value="ABC_TRANSPORTER_2"/>
    <property type="match status" value="1"/>
</dbReference>
<evidence type="ECO:0000256" key="8">
    <source>
        <dbReference type="ARBA" id="ARBA00022967"/>
    </source>
</evidence>
<keyword evidence="9" id="KW-0406">Ion transport</keyword>
<dbReference type="PANTHER" id="PTHR43297:SF13">
    <property type="entry name" value="NICKEL ABC TRANSPORTER, ATP-BINDING PROTEIN"/>
    <property type="match status" value="1"/>
</dbReference>
<reference evidence="17 18" key="2">
    <citation type="journal article" date="2016" name="Genome Announc.">
        <title>Complete Genome Sequences of Two Interactive Moderate Thermophiles, Paenibacillus napthalenovorans 32O-Y and Paenibacillus sp. 32O-W.</title>
        <authorList>
            <person name="Butler R.R.III."/>
            <person name="Wang J."/>
            <person name="Stark B.C."/>
            <person name="Pombert J.F."/>
        </authorList>
    </citation>
    <scope>NUCLEOTIDE SEQUENCE [LARGE SCALE GENOMIC DNA]</scope>
    <source>
        <strain evidence="17 18">32O-Y</strain>
    </source>
</reference>
<evidence type="ECO:0000256" key="5">
    <source>
        <dbReference type="ARBA" id="ARBA00022596"/>
    </source>
</evidence>
<accession>A0A0U2KXY8</accession>
<dbReference type="GO" id="GO:0005524">
    <property type="term" value="F:ATP binding"/>
    <property type="evidence" value="ECO:0007669"/>
    <property type="project" value="UniProtKB-KW"/>
</dbReference>
<comment type="catalytic activity">
    <reaction evidence="15">
        <text>Ni(2+)(out) + ATP + H2O = Ni(2+)(in) + ADP + phosphate + H(+)</text>
        <dbReference type="Rhea" id="RHEA:15557"/>
        <dbReference type="ChEBI" id="CHEBI:15377"/>
        <dbReference type="ChEBI" id="CHEBI:15378"/>
        <dbReference type="ChEBI" id="CHEBI:30616"/>
        <dbReference type="ChEBI" id="CHEBI:43474"/>
        <dbReference type="ChEBI" id="CHEBI:49786"/>
        <dbReference type="ChEBI" id="CHEBI:456216"/>
        <dbReference type="EC" id="7.2.2.11"/>
    </reaction>
    <physiologicalReaction direction="left-to-right" evidence="15">
        <dbReference type="Rhea" id="RHEA:15558"/>
    </physiologicalReaction>
</comment>
<dbReference type="Gene3D" id="3.40.50.300">
    <property type="entry name" value="P-loop containing nucleotide triphosphate hydrolases"/>
    <property type="match status" value="1"/>
</dbReference>
<dbReference type="GO" id="GO:0015413">
    <property type="term" value="F:ABC-type nickel transporter activity"/>
    <property type="evidence" value="ECO:0007669"/>
    <property type="project" value="UniProtKB-EC"/>
</dbReference>
<proteinExistence type="inferred from homology"/>
<organism evidence="17 18">
    <name type="scientific">Paenibacillus naphthalenovorans</name>
    <dbReference type="NCBI Taxonomy" id="162209"/>
    <lineage>
        <taxon>Bacteria</taxon>
        <taxon>Bacillati</taxon>
        <taxon>Bacillota</taxon>
        <taxon>Bacilli</taxon>
        <taxon>Bacillales</taxon>
        <taxon>Paenibacillaceae</taxon>
        <taxon>Paenibacillus</taxon>
    </lineage>
</organism>
<dbReference type="PANTHER" id="PTHR43297">
    <property type="entry name" value="OLIGOPEPTIDE TRANSPORT ATP-BINDING PROTEIN APPD"/>
    <property type="match status" value="1"/>
</dbReference>
<dbReference type="InterPro" id="IPR017871">
    <property type="entry name" value="ABC_transporter-like_CS"/>
</dbReference>
<dbReference type="InterPro" id="IPR003439">
    <property type="entry name" value="ABC_transporter-like_ATP-bd"/>
</dbReference>
<evidence type="ECO:0000259" key="16">
    <source>
        <dbReference type="PROSITE" id="PS50893"/>
    </source>
</evidence>
<dbReference type="GO" id="GO:0005886">
    <property type="term" value="C:plasma membrane"/>
    <property type="evidence" value="ECO:0007669"/>
    <property type="project" value="UniProtKB-SubCell"/>
</dbReference>
<dbReference type="Pfam" id="PF00005">
    <property type="entry name" value="ABC_tran"/>
    <property type="match status" value="1"/>
</dbReference>
<keyword evidence="11" id="KW-0472">Membrane</keyword>
<keyword evidence="18" id="KW-1185">Reference proteome</keyword>
<dbReference type="InterPro" id="IPR003593">
    <property type="entry name" value="AAA+_ATPase"/>
</dbReference>
<name>A0A0U2KXY8_9BACL</name>
<evidence type="ECO:0000256" key="1">
    <source>
        <dbReference type="ARBA" id="ARBA00004202"/>
    </source>
</evidence>
<dbReference type="InterPro" id="IPR027417">
    <property type="entry name" value="P-loop_NTPase"/>
</dbReference>
<dbReference type="Proteomes" id="UP000061660">
    <property type="component" value="Chromosome"/>
</dbReference>
<dbReference type="SMART" id="SM00382">
    <property type="entry name" value="AAA"/>
    <property type="match status" value="1"/>
</dbReference>
<dbReference type="Pfam" id="PF08352">
    <property type="entry name" value="oligo_HPY"/>
    <property type="match status" value="1"/>
</dbReference>
<evidence type="ECO:0000313" key="18">
    <source>
        <dbReference type="Proteomes" id="UP000061660"/>
    </source>
</evidence>
<dbReference type="SUPFAM" id="SSF52540">
    <property type="entry name" value="P-loop containing nucleoside triphosphate hydrolases"/>
    <property type="match status" value="1"/>
</dbReference>
<feature type="domain" description="ABC transporter" evidence="16">
    <location>
        <begin position="7"/>
        <end position="247"/>
    </location>
</feature>
<protein>
    <recommendedName>
        <fullName evidence="14">Nickel import system ATP-binding protein NikD</fullName>
        <ecNumber evidence="13">7.2.2.11</ecNumber>
    </recommendedName>
</protein>
<evidence type="ECO:0000256" key="7">
    <source>
        <dbReference type="ARBA" id="ARBA00022840"/>
    </source>
</evidence>
<evidence type="ECO:0000256" key="6">
    <source>
        <dbReference type="ARBA" id="ARBA00022741"/>
    </source>
</evidence>
<gene>
    <name evidence="17" type="ORF">IJ22_13700</name>
</gene>
<evidence type="ECO:0000256" key="4">
    <source>
        <dbReference type="ARBA" id="ARBA00022475"/>
    </source>
</evidence>
<dbReference type="NCBIfam" id="TIGR01727">
    <property type="entry name" value="oligo_HPY"/>
    <property type="match status" value="1"/>
</dbReference>
<keyword evidence="8" id="KW-1278">Translocase</keyword>
<dbReference type="InterPro" id="IPR013563">
    <property type="entry name" value="Oligopep_ABC_C"/>
</dbReference>
<sequence>MSVLLEVNHLSISFLQYTRGFQQKKLNVVQELNVTVHAGEIVALVGSSGAGKSLLAHAILGILPDSAETSGSIRYDGEELTTARQAALRGREIALVPQSVNYLNPLMRVGEQVRTNRGDAKEAVKKQREIFERYGLGAEVERMFPFQLSGGMARRILVSTASVSGAKLVIADEPTPGLDAGVVKETLGFFKELADQGCGVLFITHDIEAALQIAHKVAIIYAGTTVETARPDDFAGSGEKLRHPYSKALWRALPQNGFDPIPGFQPHPGALPEGCRFAPRCPMATNECMNSLPEMRWLRGGSVRCIHAS</sequence>
<evidence type="ECO:0000256" key="10">
    <source>
        <dbReference type="ARBA" id="ARBA00023112"/>
    </source>
</evidence>
<dbReference type="InterPro" id="IPR050388">
    <property type="entry name" value="ABC_Ni/Peptide_Import"/>
</dbReference>
<evidence type="ECO:0000256" key="2">
    <source>
        <dbReference type="ARBA" id="ARBA00005417"/>
    </source>
</evidence>
<dbReference type="GO" id="GO:0015833">
    <property type="term" value="P:peptide transport"/>
    <property type="evidence" value="ECO:0007669"/>
    <property type="project" value="InterPro"/>
</dbReference>
<keyword evidence="7 17" id="KW-0067">ATP-binding</keyword>
<evidence type="ECO:0000256" key="13">
    <source>
        <dbReference type="ARBA" id="ARBA00039098"/>
    </source>
</evidence>
<reference evidence="18" key="1">
    <citation type="submission" date="2015-12" db="EMBL/GenBank/DDBJ databases">
        <title>Complete genome sequences of two moderately thermophilic Paenibacillus species.</title>
        <authorList>
            <person name="Butler R.III."/>
            <person name="Wang J."/>
            <person name="Stark B.C."/>
            <person name="Pombert J.-F."/>
        </authorList>
    </citation>
    <scope>NUCLEOTIDE SEQUENCE [LARGE SCALE GENOMIC DNA]</scope>
    <source>
        <strain evidence="18">32O-Y</strain>
    </source>
</reference>
<comment type="similarity">
    <text evidence="2">Belongs to the ABC transporter superfamily.</text>
</comment>
<dbReference type="STRING" id="162209.IJ22_13700"/>
<evidence type="ECO:0000256" key="15">
    <source>
        <dbReference type="ARBA" id="ARBA00048610"/>
    </source>
</evidence>
<keyword evidence="6" id="KW-0547">Nucleotide-binding</keyword>
<dbReference type="EC" id="7.2.2.11" evidence="13"/>